<dbReference type="Proteomes" id="UP000186817">
    <property type="component" value="Unassembled WGS sequence"/>
</dbReference>
<evidence type="ECO:0000313" key="2">
    <source>
        <dbReference type="EMBL" id="OLP75169.1"/>
    </source>
</evidence>
<accession>A0A1Q9BWW5</accession>
<dbReference type="PROSITE" id="PS50297">
    <property type="entry name" value="ANK_REP_REGION"/>
    <property type="match status" value="1"/>
</dbReference>
<dbReference type="OrthoDB" id="539213at2759"/>
<dbReference type="EMBL" id="LSRX01002730">
    <property type="protein sequence ID" value="OLP75169.1"/>
    <property type="molecule type" value="Genomic_DNA"/>
</dbReference>
<feature type="repeat" description="ANK" evidence="1">
    <location>
        <begin position="53"/>
        <end position="85"/>
    </location>
</feature>
<keyword evidence="1" id="KW-0040">ANK repeat</keyword>
<dbReference type="Pfam" id="PF12796">
    <property type="entry name" value="Ank_2"/>
    <property type="match status" value="1"/>
</dbReference>
<gene>
    <name evidence="2" type="ORF">AK812_SmicGene45078</name>
</gene>
<proteinExistence type="predicted"/>
<protein>
    <submittedName>
        <fullName evidence="2">Uncharacterized protein</fullName>
    </submittedName>
</protein>
<sequence>MQRLEVICKPLLTTYSRDVLFAIRTGRVQFLKVFSPIRRWIDECADTGLLDLEGQTTLHLAVEGGTVELLDQLLGARANINKADKWERSPLNMVASTRDREMLVRLLEDISSKAAPLPEKVMNHRTALHSEPMT</sequence>
<keyword evidence="3" id="KW-1185">Reference proteome</keyword>
<organism evidence="2 3">
    <name type="scientific">Symbiodinium microadriaticum</name>
    <name type="common">Dinoflagellate</name>
    <name type="synonym">Zooxanthella microadriatica</name>
    <dbReference type="NCBI Taxonomy" id="2951"/>
    <lineage>
        <taxon>Eukaryota</taxon>
        <taxon>Sar</taxon>
        <taxon>Alveolata</taxon>
        <taxon>Dinophyceae</taxon>
        <taxon>Suessiales</taxon>
        <taxon>Symbiodiniaceae</taxon>
        <taxon>Symbiodinium</taxon>
    </lineage>
</organism>
<dbReference type="InterPro" id="IPR002110">
    <property type="entry name" value="Ankyrin_rpt"/>
</dbReference>
<dbReference type="SMART" id="SM00248">
    <property type="entry name" value="ANK"/>
    <property type="match status" value="2"/>
</dbReference>
<dbReference type="AlphaFoldDB" id="A0A1Q9BWW5"/>
<evidence type="ECO:0000256" key="1">
    <source>
        <dbReference type="PROSITE-ProRule" id="PRU00023"/>
    </source>
</evidence>
<name>A0A1Q9BWW5_SYMMI</name>
<dbReference type="SUPFAM" id="SSF48403">
    <property type="entry name" value="Ankyrin repeat"/>
    <property type="match status" value="1"/>
</dbReference>
<dbReference type="Gene3D" id="1.25.40.20">
    <property type="entry name" value="Ankyrin repeat-containing domain"/>
    <property type="match status" value="1"/>
</dbReference>
<comment type="caution">
    <text evidence="2">The sequence shown here is derived from an EMBL/GenBank/DDBJ whole genome shotgun (WGS) entry which is preliminary data.</text>
</comment>
<dbReference type="InterPro" id="IPR036770">
    <property type="entry name" value="Ankyrin_rpt-contain_sf"/>
</dbReference>
<dbReference type="PROSITE" id="PS50088">
    <property type="entry name" value="ANK_REPEAT"/>
    <property type="match status" value="1"/>
</dbReference>
<reference evidence="2 3" key="1">
    <citation type="submission" date="2016-02" db="EMBL/GenBank/DDBJ databases">
        <title>Genome analysis of coral dinoflagellate symbionts highlights evolutionary adaptations to a symbiotic lifestyle.</title>
        <authorList>
            <person name="Aranda M."/>
            <person name="Li Y."/>
            <person name="Liew Y.J."/>
            <person name="Baumgarten S."/>
            <person name="Simakov O."/>
            <person name="Wilson M."/>
            <person name="Piel J."/>
            <person name="Ashoor H."/>
            <person name="Bougouffa S."/>
            <person name="Bajic V.B."/>
            <person name="Ryu T."/>
            <person name="Ravasi T."/>
            <person name="Bayer T."/>
            <person name="Micklem G."/>
            <person name="Kim H."/>
            <person name="Bhak J."/>
            <person name="Lajeunesse T.C."/>
            <person name="Voolstra C.R."/>
        </authorList>
    </citation>
    <scope>NUCLEOTIDE SEQUENCE [LARGE SCALE GENOMIC DNA]</scope>
    <source>
        <strain evidence="2 3">CCMP2467</strain>
    </source>
</reference>
<evidence type="ECO:0000313" key="3">
    <source>
        <dbReference type="Proteomes" id="UP000186817"/>
    </source>
</evidence>